<evidence type="ECO:0000256" key="1">
    <source>
        <dbReference type="ARBA" id="ARBA00022857"/>
    </source>
</evidence>
<evidence type="ECO:0000313" key="4">
    <source>
        <dbReference type="Proteomes" id="UP000475325"/>
    </source>
</evidence>
<dbReference type="PRINTS" id="PR00081">
    <property type="entry name" value="GDHRDH"/>
</dbReference>
<evidence type="ECO:0000313" key="2">
    <source>
        <dbReference type="EMBL" id="KAF3092810.1"/>
    </source>
</evidence>
<dbReference type="PROSITE" id="PS00061">
    <property type="entry name" value="ADH_SHORT"/>
    <property type="match status" value="1"/>
</dbReference>
<evidence type="ECO:0000313" key="3">
    <source>
        <dbReference type="EMBL" id="KAF3132035.1"/>
    </source>
</evidence>
<dbReference type="GO" id="GO:0016616">
    <property type="term" value="F:oxidoreductase activity, acting on the CH-OH group of donors, NAD or NADP as acceptor"/>
    <property type="evidence" value="ECO:0007669"/>
    <property type="project" value="TreeGrafter"/>
</dbReference>
<name>A0A7C8K1Q8_ORBOL</name>
<dbReference type="EMBL" id="WIQW01000050">
    <property type="protein sequence ID" value="KAF3092810.1"/>
    <property type="molecule type" value="Genomic_DNA"/>
</dbReference>
<comment type="caution">
    <text evidence="3">The sequence shown here is derived from an EMBL/GenBank/DDBJ whole genome shotgun (WGS) entry which is preliminary data.</text>
</comment>
<organism evidence="3 5">
    <name type="scientific">Orbilia oligospora</name>
    <name type="common">Nematode-trapping fungus</name>
    <name type="synonym">Arthrobotrys oligospora</name>
    <dbReference type="NCBI Taxonomy" id="2813651"/>
    <lineage>
        <taxon>Eukaryota</taxon>
        <taxon>Fungi</taxon>
        <taxon>Dikarya</taxon>
        <taxon>Ascomycota</taxon>
        <taxon>Pezizomycotina</taxon>
        <taxon>Orbiliomycetes</taxon>
        <taxon>Orbiliales</taxon>
        <taxon>Orbiliaceae</taxon>
        <taxon>Orbilia</taxon>
    </lineage>
</organism>
<evidence type="ECO:0008006" key="6">
    <source>
        <dbReference type="Google" id="ProtNLM"/>
    </source>
</evidence>
<dbReference type="EMBL" id="WIQZ01000046">
    <property type="protein sequence ID" value="KAF3132035.1"/>
    <property type="molecule type" value="Genomic_DNA"/>
</dbReference>
<reference evidence="4 5" key="1">
    <citation type="submission" date="2019-06" db="EMBL/GenBank/DDBJ databases">
        <authorList>
            <person name="Palmer J.M."/>
        </authorList>
    </citation>
    <scope>NUCLEOTIDE SEQUENCE [LARGE SCALE GENOMIC DNA]</scope>
    <source>
        <strain evidence="2 4">TWF102</strain>
        <strain evidence="3 5">TWF703</strain>
    </source>
</reference>
<accession>A0A7C8K1Q8</accession>
<keyword evidence="1" id="KW-0521">NADP</keyword>
<sequence length="267" mass="28552">MVSYAITGASRGIGFAFIKHLAQDPSNTVFALVRNVNSSQPLTDLAASHKNVHILKADVTLPGELDAAAAAVSQITGGTLDVLVENAAFLIGEAASFTLTDLVGDPEKTKIFSNDLQLSVEGNILSVVHTTNAFLPLIKKGEIKKILVISTGLADADAVIEWQWKDNVPYGASKAAVNMVVAQYSNALVEDGVTIVALSPGLVRTQTQDWAPAFYEKVTNIFRKSKPSFEGPLSPEESVRLMLETLGKLTVKDGGKFLSQNGNKDWL</sequence>
<dbReference type="Proteomes" id="UP000480548">
    <property type="component" value="Unassembled WGS sequence"/>
</dbReference>
<dbReference type="InterPro" id="IPR036291">
    <property type="entry name" value="NAD(P)-bd_dom_sf"/>
</dbReference>
<dbReference type="Pfam" id="PF00106">
    <property type="entry name" value="adh_short"/>
    <property type="match status" value="1"/>
</dbReference>
<dbReference type="PANTHER" id="PTHR45458">
    <property type="entry name" value="SHORT-CHAIN DEHYDROGENASE/REDUCTASE SDR"/>
    <property type="match status" value="1"/>
</dbReference>
<evidence type="ECO:0000313" key="5">
    <source>
        <dbReference type="Proteomes" id="UP000480548"/>
    </source>
</evidence>
<protein>
    <recommendedName>
        <fullName evidence="6">NAD(P)-binding protein</fullName>
    </recommendedName>
</protein>
<dbReference type="InterPro" id="IPR052184">
    <property type="entry name" value="SDR_enzymes"/>
</dbReference>
<gene>
    <name evidence="2" type="ORF">TWF102_008308</name>
    <name evidence="3" type="ORF">TWF703_007436</name>
</gene>
<dbReference type="Proteomes" id="UP000475325">
    <property type="component" value="Unassembled WGS sequence"/>
</dbReference>
<dbReference type="AlphaFoldDB" id="A0A7C8K1Q8"/>
<proteinExistence type="predicted"/>
<dbReference type="InterPro" id="IPR002347">
    <property type="entry name" value="SDR_fam"/>
</dbReference>
<dbReference type="InterPro" id="IPR020904">
    <property type="entry name" value="Sc_DH/Rdtase_CS"/>
</dbReference>
<dbReference type="Gene3D" id="3.40.50.720">
    <property type="entry name" value="NAD(P)-binding Rossmann-like Domain"/>
    <property type="match status" value="1"/>
</dbReference>
<dbReference type="SUPFAM" id="SSF51735">
    <property type="entry name" value="NAD(P)-binding Rossmann-fold domains"/>
    <property type="match status" value="1"/>
</dbReference>
<dbReference type="PANTHER" id="PTHR45458:SF3">
    <property type="entry name" value="CHAIN DEHYDROGENASE (ATSC), PUTATIVE-RELATED"/>
    <property type="match status" value="1"/>
</dbReference>